<comment type="caution">
    <text evidence="9">The sequence shown here is derived from an EMBL/GenBank/DDBJ whole genome shotgun (WGS) entry which is preliminary data.</text>
</comment>
<evidence type="ECO:0000259" key="7">
    <source>
        <dbReference type="Pfam" id="PF10192"/>
    </source>
</evidence>
<dbReference type="InterPro" id="IPR047831">
    <property type="entry name" value="GPR180/TMEM145"/>
</dbReference>
<reference evidence="9 10" key="1">
    <citation type="journal article" date="2018" name="Gigascience">
        <title>Genomes of trombidid mites reveal novel predicted allergens and laterally-transferred genes associated with secondary metabolism.</title>
        <authorList>
            <person name="Dong X."/>
            <person name="Chaisiri K."/>
            <person name="Xia D."/>
            <person name="Armstrong S.D."/>
            <person name="Fang Y."/>
            <person name="Donnelly M.J."/>
            <person name="Kadowaki T."/>
            <person name="McGarry J.W."/>
            <person name="Darby A.C."/>
            <person name="Makepeace B.L."/>
        </authorList>
    </citation>
    <scope>NUCLEOTIDE SEQUENCE [LARGE SCALE GENOMIC DNA]</scope>
    <source>
        <strain evidence="9">UoL-WK</strain>
    </source>
</reference>
<evidence type="ECO:0000256" key="3">
    <source>
        <dbReference type="ARBA" id="ARBA00022989"/>
    </source>
</evidence>
<keyword evidence="2 6" id="KW-0812">Transmembrane</keyword>
<dbReference type="PANTHER" id="PTHR23252:SF24">
    <property type="entry name" value="TRANSMEMBRANE PROTEIN 145"/>
    <property type="match status" value="1"/>
</dbReference>
<name>A0A443R819_9ACAR</name>
<dbReference type="GO" id="GO:0007186">
    <property type="term" value="P:G protein-coupled receptor signaling pathway"/>
    <property type="evidence" value="ECO:0007669"/>
    <property type="project" value="InterPro"/>
</dbReference>
<feature type="transmembrane region" description="Helical" evidence="6">
    <location>
        <begin position="268"/>
        <end position="292"/>
    </location>
</feature>
<dbReference type="PANTHER" id="PTHR23252">
    <property type="entry name" value="INTIMAL THICKNESS RECEPTOR-RELATED"/>
    <property type="match status" value="1"/>
</dbReference>
<evidence type="ECO:0000256" key="5">
    <source>
        <dbReference type="ARBA" id="ARBA00023180"/>
    </source>
</evidence>
<keyword evidence="3 6" id="KW-1133">Transmembrane helix</keyword>
<dbReference type="EMBL" id="NCKU01001719">
    <property type="protein sequence ID" value="RWS11409.1"/>
    <property type="molecule type" value="Genomic_DNA"/>
</dbReference>
<feature type="transmembrane region" description="Helical" evidence="6">
    <location>
        <begin position="197"/>
        <end position="218"/>
    </location>
</feature>
<feature type="transmembrane region" description="Helical" evidence="6">
    <location>
        <begin position="337"/>
        <end position="363"/>
    </location>
</feature>
<feature type="transmembrane region" description="Helical" evidence="6">
    <location>
        <begin position="165"/>
        <end position="185"/>
    </location>
</feature>
<dbReference type="GO" id="GO:0019236">
    <property type="term" value="P:response to pheromone"/>
    <property type="evidence" value="ECO:0007669"/>
    <property type="project" value="InterPro"/>
</dbReference>
<dbReference type="STRING" id="1965070.A0A443R819"/>
<feature type="transmembrane region" description="Helical" evidence="6">
    <location>
        <begin position="383"/>
        <end position="404"/>
    </location>
</feature>
<keyword evidence="5" id="KW-0325">Glycoprotein</keyword>
<evidence type="ECO:0000256" key="2">
    <source>
        <dbReference type="ARBA" id="ARBA00022692"/>
    </source>
</evidence>
<dbReference type="AlphaFoldDB" id="A0A443R819"/>
<dbReference type="GO" id="GO:0016020">
    <property type="term" value="C:membrane"/>
    <property type="evidence" value="ECO:0007669"/>
    <property type="project" value="UniProtKB-SubCell"/>
</dbReference>
<evidence type="ECO:0000256" key="1">
    <source>
        <dbReference type="ARBA" id="ARBA00004141"/>
    </source>
</evidence>
<dbReference type="InterPro" id="IPR053880">
    <property type="entry name" value="GPR180-like_N"/>
</dbReference>
<evidence type="ECO:0000256" key="6">
    <source>
        <dbReference type="SAM" id="Phobius"/>
    </source>
</evidence>
<feature type="transmembrane region" description="Helical" evidence="6">
    <location>
        <begin position="238"/>
        <end position="256"/>
    </location>
</feature>
<evidence type="ECO:0000259" key="8">
    <source>
        <dbReference type="Pfam" id="PF21892"/>
    </source>
</evidence>
<evidence type="ECO:0000256" key="4">
    <source>
        <dbReference type="ARBA" id="ARBA00023136"/>
    </source>
</evidence>
<sequence>MFEKELNILQCGKGRNMSQETIKSSERKNSIVIGFKEYATQNILLYFDEPFQWAAVYKNESKTCDEKISVLNKKNNQIIQLDEIDKLSGCEKGFGQYDGSVINIFNCSSSRTFRTKRERWWYLAVSNCKSNKGLRLKYSIIMINNQSQFLKHFSADQYYIIHTDLTFLGLYIVLFIVCCVQSYFLSARRLFHVTYKLYLLSVIYELTGISFLCAYYLIYAQNGQAANGYLVTGKGFNAMSSVIFLLLLILLSKGYTVTRARLKSFSSATIAVFITIYFTIYALLFLFENLFFDPGEVLYTYESIFGYGLIVLRLIGLIAFTYFSYKTVLLYPSKKGFFIILYIMYCVWFVSIPIVIIMATTSIPKYMREQVVNGFELGVAFRAHLFFMAITWPTKFNTIFPFHVRTNQIMAMTKTGQAGDDTLDKFTHYQYAPKRPQTQQTMQTPQSLEMSEINNTTTNARNGFHNSENNKQPYLYSYYDSLFYGHLNAQSLNKTLPDVE</sequence>
<keyword evidence="10" id="KW-1185">Reference proteome</keyword>
<keyword evidence="4 6" id="KW-0472">Membrane</keyword>
<evidence type="ECO:0000313" key="9">
    <source>
        <dbReference type="EMBL" id="RWS11409.1"/>
    </source>
</evidence>
<protein>
    <submittedName>
        <fullName evidence="9">Transmembrane protein 145-like isoform X1</fullName>
    </submittedName>
</protein>
<gene>
    <name evidence="9" type="ORF">B4U79_05806</name>
</gene>
<dbReference type="Pfam" id="PF21892">
    <property type="entry name" value="TMEM145_N"/>
    <property type="match status" value="1"/>
</dbReference>
<feature type="domain" description="GPR180/TMEM145 transmembrane" evidence="7">
    <location>
        <begin position="167"/>
        <end position="387"/>
    </location>
</feature>
<dbReference type="Pfam" id="PF10192">
    <property type="entry name" value="GPR180-TMEM145_TM"/>
    <property type="match status" value="1"/>
</dbReference>
<dbReference type="OrthoDB" id="205745at2759"/>
<feature type="transmembrane region" description="Helical" evidence="6">
    <location>
        <begin position="304"/>
        <end position="325"/>
    </location>
</feature>
<feature type="domain" description="GPR180-like N-terminal" evidence="8">
    <location>
        <begin position="36"/>
        <end position="138"/>
    </location>
</feature>
<accession>A0A443R819</accession>
<dbReference type="InterPro" id="IPR019336">
    <property type="entry name" value="GPR180/TMEM145_TM"/>
</dbReference>
<organism evidence="9 10">
    <name type="scientific">Dinothrombium tinctorium</name>
    <dbReference type="NCBI Taxonomy" id="1965070"/>
    <lineage>
        <taxon>Eukaryota</taxon>
        <taxon>Metazoa</taxon>
        <taxon>Ecdysozoa</taxon>
        <taxon>Arthropoda</taxon>
        <taxon>Chelicerata</taxon>
        <taxon>Arachnida</taxon>
        <taxon>Acari</taxon>
        <taxon>Acariformes</taxon>
        <taxon>Trombidiformes</taxon>
        <taxon>Prostigmata</taxon>
        <taxon>Anystina</taxon>
        <taxon>Parasitengona</taxon>
        <taxon>Trombidioidea</taxon>
        <taxon>Trombidiidae</taxon>
        <taxon>Dinothrombium</taxon>
    </lineage>
</organism>
<comment type="subcellular location">
    <subcellularLocation>
        <location evidence="1">Membrane</location>
        <topology evidence="1">Multi-pass membrane protein</topology>
    </subcellularLocation>
</comment>
<dbReference type="Proteomes" id="UP000285301">
    <property type="component" value="Unassembled WGS sequence"/>
</dbReference>
<evidence type="ECO:0000313" key="10">
    <source>
        <dbReference type="Proteomes" id="UP000285301"/>
    </source>
</evidence>
<proteinExistence type="predicted"/>